<dbReference type="GO" id="GO:0000272">
    <property type="term" value="P:polysaccharide catabolic process"/>
    <property type="evidence" value="ECO:0007669"/>
    <property type="project" value="UniProtKB-KW"/>
</dbReference>
<evidence type="ECO:0000256" key="1">
    <source>
        <dbReference type="ARBA" id="ARBA00000822"/>
    </source>
</evidence>
<dbReference type="InterPro" id="IPR011583">
    <property type="entry name" value="Chitinase_II/V-like_cat"/>
</dbReference>
<evidence type="ECO:0000256" key="5">
    <source>
        <dbReference type="ARBA" id="ARBA00023024"/>
    </source>
</evidence>
<dbReference type="PROSITE" id="PS01095">
    <property type="entry name" value="GH18_1"/>
    <property type="match status" value="1"/>
</dbReference>
<keyword evidence="8" id="KW-0624">Polysaccharide degradation</keyword>
<dbReference type="InterPro" id="IPR001223">
    <property type="entry name" value="Glyco_hydro18_cat"/>
</dbReference>
<name>A0A5N7C5C0_PETAA</name>
<dbReference type="GO" id="GO:0008843">
    <property type="term" value="F:endochitinase activity"/>
    <property type="evidence" value="ECO:0007669"/>
    <property type="project" value="UniProtKB-EC"/>
</dbReference>
<keyword evidence="6" id="KW-0119">Carbohydrate metabolism</keyword>
<dbReference type="Gene3D" id="3.10.50.10">
    <property type="match status" value="1"/>
</dbReference>
<dbReference type="PANTHER" id="PTHR11177">
    <property type="entry name" value="CHITINASE"/>
    <property type="match status" value="1"/>
</dbReference>
<evidence type="ECO:0000256" key="6">
    <source>
        <dbReference type="ARBA" id="ARBA00023277"/>
    </source>
</evidence>
<dbReference type="Gene3D" id="3.20.20.80">
    <property type="entry name" value="Glycosidases"/>
    <property type="match status" value="1"/>
</dbReference>
<dbReference type="InterPro" id="IPR000677">
    <property type="entry name" value="Chitinase-like"/>
</dbReference>
<dbReference type="EC" id="3.2.1.14" evidence="3"/>
<dbReference type="PRINTS" id="PR00551">
    <property type="entry name" value="2SGLOBULIN"/>
</dbReference>
<dbReference type="SUPFAM" id="SSF51445">
    <property type="entry name" value="(Trans)glycosidases"/>
    <property type="match status" value="1"/>
</dbReference>
<sequence>MIPCPPGKEVATYYASWSQWTWPVSNLRADRLTLVLYAFARVSPNGEVEAPDPDFDKPARELSELKERYPQLKVVVSIGGDAYSVNFPAVAGDTDKRQTFAQTAINLAQKYKFDGIDVDWEFPMNVQDGKNFTLLLKECRKKLGQKGIITVATTPNAQWYEYLDFSGMHDVVDFYNLMAYNFAGSWNKTAGHCSNLHNDPGSGATFVSVDRVVQNYKGKGVDVSKVLLGIPLYGVIFDGTDGPGKPYTSIPGENPSYKDLPKSGAKEEYSDRAGASWSYDASKKEMVSYDSLEEIVEKGKYVKTHGLGGGFFWDAAKDKQGKGNAVVIFADALQREF</sequence>
<dbReference type="InterPro" id="IPR017853">
    <property type="entry name" value="GH"/>
</dbReference>
<evidence type="ECO:0000256" key="7">
    <source>
        <dbReference type="ARBA" id="ARBA00023295"/>
    </source>
</evidence>
<dbReference type="Pfam" id="PF00704">
    <property type="entry name" value="Glyco_hydro_18"/>
    <property type="match status" value="1"/>
</dbReference>
<dbReference type="GO" id="GO:0005576">
    <property type="term" value="C:extracellular region"/>
    <property type="evidence" value="ECO:0007669"/>
    <property type="project" value="TreeGrafter"/>
</dbReference>
<evidence type="ECO:0000256" key="8">
    <source>
        <dbReference type="ARBA" id="ARBA00023326"/>
    </source>
</evidence>
<dbReference type="PANTHER" id="PTHR11177:SF384">
    <property type="entry name" value="CHITINASE"/>
    <property type="match status" value="1"/>
</dbReference>
<comment type="catalytic activity">
    <reaction evidence="1">
        <text>Random endo-hydrolysis of N-acetyl-beta-D-glucosaminide (1-&gt;4)-beta-linkages in chitin and chitodextrins.</text>
        <dbReference type="EC" id="3.2.1.14"/>
    </reaction>
</comment>
<dbReference type="EMBL" id="ML735270">
    <property type="protein sequence ID" value="KAE8389058.1"/>
    <property type="molecule type" value="Genomic_DNA"/>
</dbReference>
<dbReference type="SMART" id="SM00636">
    <property type="entry name" value="Glyco_18"/>
    <property type="match status" value="1"/>
</dbReference>
<keyword evidence="5" id="KW-0146">Chitin degradation</keyword>
<protein>
    <recommendedName>
        <fullName evidence="3">chitinase</fullName>
        <ecNumber evidence="3">3.2.1.14</ecNumber>
    </recommendedName>
</protein>
<dbReference type="OrthoDB" id="76388at2759"/>
<organism evidence="11">
    <name type="scientific">Petromyces alliaceus</name>
    <name type="common">Aspergillus alliaceus</name>
    <dbReference type="NCBI Taxonomy" id="209559"/>
    <lineage>
        <taxon>Eukaryota</taxon>
        <taxon>Fungi</taxon>
        <taxon>Dikarya</taxon>
        <taxon>Ascomycota</taxon>
        <taxon>Pezizomycotina</taxon>
        <taxon>Eurotiomycetes</taxon>
        <taxon>Eurotiomycetidae</taxon>
        <taxon>Eurotiales</taxon>
        <taxon>Aspergillaceae</taxon>
        <taxon>Aspergillus</taxon>
        <taxon>Aspergillus subgen. Circumdati</taxon>
    </lineage>
</organism>
<dbReference type="InterPro" id="IPR050314">
    <property type="entry name" value="Glycosyl_Hydrlase_18"/>
</dbReference>
<dbReference type="SUPFAM" id="SSF54556">
    <property type="entry name" value="Chitinase insertion domain"/>
    <property type="match status" value="1"/>
</dbReference>
<dbReference type="GO" id="GO:0006032">
    <property type="term" value="P:chitin catabolic process"/>
    <property type="evidence" value="ECO:0007669"/>
    <property type="project" value="UniProtKB-KW"/>
</dbReference>
<dbReference type="InterPro" id="IPR029070">
    <property type="entry name" value="Chitinase_insertion_sf"/>
</dbReference>
<dbReference type="InterPro" id="IPR001579">
    <property type="entry name" value="Glyco_hydro_18_chit_AS"/>
</dbReference>
<keyword evidence="7 9" id="KW-0326">Glycosidase</keyword>
<feature type="domain" description="GH18" evidence="10">
    <location>
        <begin position="8"/>
        <end position="336"/>
    </location>
</feature>
<dbReference type="AlphaFoldDB" id="A0A5N7C5C0"/>
<proteinExistence type="inferred from homology"/>
<gene>
    <name evidence="11" type="ORF">BDV23DRAFT_184764</name>
</gene>
<keyword evidence="4 9" id="KW-0378">Hydrolase</keyword>
<accession>A0A5N7C5C0</accession>
<evidence type="ECO:0000256" key="9">
    <source>
        <dbReference type="RuleBase" id="RU000489"/>
    </source>
</evidence>
<comment type="similarity">
    <text evidence="2">Belongs to the glycosyl hydrolase 18 family. Chitinase class V subfamily.</text>
</comment>
<evidence type="ECO:0000256" key="3">
    <source>
        <dbReference type="ARBA" id="ARBA00012729"/>
    </source>
</evidence>
<reference evidence="11" key="1">
    <citation type="submission" date="2019-04" db="EMBL/GenBank/DDBJ databases">
        <title>Friends and foes A comparative genomics studyof 23 Aspergillus species from section Flavi.</title>
        <authorList>
            <consortium name="DOE Joint Genome Institute"/>
            <person name="Kjaerbolling I."/>
            <person name="Vesth T."/>
            <person name="Frisvad J.C."/>
            <person name="Nybo J.L."/>
            <person name="Theobald S."/>
            <person name="Kildgaard S."/>
            <person name="Isbrandt T."/>
            <person name="Kuo A."/>
            <person name="Sato A."/>
            <person name="Lyhne E.K."/>
            <person name="Kogle M.E."/>
            <person name="Wiebenga A."/>
            <person name="Kun R.S."/>
            <person name="Lubbers R.J."/>
            <person name="Makela M.R."/>
            <person name="Barry K."/>
            <person name="Chovatia M."/>
            <person name="Clum A."/>
            <person name="Daum C."/>
            <person name="Haridas S."/>
            <person name="He G."/>
            <person name="LaButti K."/>
            <person name="Lipzen A."/>
            <person name="Mondo S."/>
            <person name="Riley R."/>
            <person name="Salamov A."/>
            <person name="Simmons B.A."/>
            <person name="Magnuson J.K."/>
            <person name="Henrissat B."/>
            <person name="Mortensen U.H."/>
            <person name="Larsen T.O."/>
            <person name="Devries R.P."/>
            <person name="Grigoriev I.V."/>
            <person name="Machida M."/>
            <person name="Baker S.E."/>
            <person name="Andersen M.R."/>
        </authorList>
    </citation>
    <scope>NUCLEOTIDE SEQUENCE [LARGE SCALE GENOMIC DNA]</scope>
    <source>
        <strain evidence="11">IBT 14317</strain>
    </source>
</reference>
<evidence type="ECO:0000256" key="2">
    <source>
        <dbReference type="ARBA" id="ARBA00008682"/>
    </source>
</evidence>
<evidence type="ECO:0000313" key="11">
    <source>
        <dbReference type="EMBL" id="KAE8389058.1"/>
    </source>
</evidence>
<dbReference type="Proteomes" id="UP000326877">
    <property type="component" value="Unassembled WGS sequence"/>
</dbReference>
<evidence type="ECO:0000256" key="4">
    <source>
        <dbReference type="ARBA" id="ARBA00022801"/>
    </source>
</evidence>
<evidence type="ECO:0000259" key="10">
    <source>
        <dbReference type="PROSITE" id="PS51910"/>
    </source>
</evidence>
<dbReference type="PROSITE" id="PS51910">
    <property type="entry name" value="GH18_2"/>
    <property type="match status" value="1"/>
</dbReference>
<dbReference type="GO" id="GO:0008061">
    <property type="term" value="F:chitin binding"/>
    <property type="evidence" value="ECO:0007669"/>
    <property type="project" value="InterPro"/>
</dbReference>